<dbReference type="InParanoid" id="A0A132BE14"/>
<protein>
    <recommendedName>
        <fullName evidence="8">Zn(2)-C6 fungal-type domain-containing protein</fullName>
    </recommendedName>
</protein>
<dbReference type="EMBL" id="KQ947430">
    <property type="protein sequence ID" value="KUJ09907.1"/>
    <property type="molecule type" value="Genomic_DNA"/>
</dbReference>
<dbReference type="RefSeq" id="XP_018064262.1">
    <property type="nucleotide sequence ID" value="XM_018209967.1"/>
</dbReference>
<comment type="subcellular location">
    <subcellularLocation>
        <location evidence="1">Nucleus</location>
    </subcellularLocation>
</comment>
<evidence type="ECO:0000256" key="5">
    <source>
        <dbReference type="ARBA" id="ARBA00023125"/>
    </source>
</evidence>
<dbReference type="CDD" id="cd12148">
    <property type="entry name" value="fungal_TF_MHR"/>
    <property type="match status" value="1"/>
</dbReference>
<organism evidence="9 10">
    <name type="scientific">Mollisia scopiformis</name>
    <name type="common">Conifer needle endophyte fungus</name>
    <name type="synonym">Phialocephala scopiformis</name>
    <dbReference type="NCBI Taxonomy" id="149040"/>
    <lineage>
        <taxon>Eukaryota</taxon>
        <taxon>Fungi</taxon>
        <taxon>Dikarya</taxon>
        <taxon>Ascomycota</taxon>
        <taxon>Pezizomycotina</taxon>
        <taxon>Leotiomycetes</taxon>
        <taxon>Helotiales</taxon>
        <taxon>Mollisiaceae</taxon>
        <taxon>Mollisia</taxon>
    </lineage>
</organism>
<dbReference type="PANTHER" id="PTHR31668">
    <property type="entry name" value="GLUCOSE TRANSPORT TRANSCRIPTION REGULATOR RGT1-RELATED-RELATED"/>
    <property type="match status" value="1"/>
</dbReference>
<evidence type="ECO:0000256" key="1">
    <source>
        <dbReference type="ARBA" id="ARBA00004123"/>
    </source>
</evidence>
<reference evidence="9 10" key="1">
    <citation type="submission" date="2015-10" db="EMBL/GenBank/DDBJ databases">
        <title>Full genome of DAOMC 229536 Phialocephala scopiformis, a fungal endophyte of spruce producing the potent anti-insectan compound rugulosin.</title>
        <authorList>
            <consortium name="DOE Joint Genome Institute"/>
            <person name="Walker A.K."/>
            <person name="Frasz S.L."/>
            <person name="Seifert K.A."/>
            <person name="Miller J.D."/>
            <person name="Mondo S.J."/>
            <person name="Labutti K."/>
            <person name="Lipzen A."/>
            <person name="Dockter R."/>
            <person name="Kennedy M."/>
            <person name="Grigoriev I.V."/>
            <person name="Spatafora J.W."/>
        </authorList>
    </citation>
    <scope>NUCLEOTIDE SEQUENCE [LARGE SCALE GENOMIC DNA]</scope>
    <source>
        <strain evidence="9 10">CBS 120377</strain>
    </source>
</reference>
<evidence type="ECO:0000256" key="2">
    <source>
        <dbReference type="ARBA" id="ARBA00022723"/>
    </source>
</evidence>
<dbReference type="CDD" id="cd00067">
    <property type="entry name" value="GAL4"/>
    <property type="match status" value="1"/>
</dbReference>
<keyword evidence="6" id="KW-0804">Transcription</keyword>
<dbReference type="GO" id="GO:0000981">
    <property type="term" value="F:DNA-binding transcription factor activity, RNA polymerase II-specific"/>
    <property type="evidence" value="ECO:0007669"/>
    <property type="project" value="InterPro"/>
</dbReference>
<dbReference type="PROSITE" id="PS50048">
    <property type="entry name" value="ZN2_CY6_FUNGAL_2"/>
    <property type="match status" value="1"/>
</dbReference>
<dbReference type="GO" id="GO:0005634">
    <property type="term" value="C:nucleus"/>
    <property type="evidence" value="ECO:0007669"/>
    <property type="project" value="UniProtKB-SubCell"/>
</dbReference>
<gene>
    <name evidence="9" type="ORF">LY89DRAFT_597187</name>
</gene>
<dbReference type="SUPFAM" id="SSF57701">
    <property type="entry name" value="Zn2/Cys6 DNA-binding domain"/>
    <property type="match status" value="1"/>
</dbReference>
<evidence type="ECO:0000313" key="9">
    <source>
        <dbReference type="EMBL" id="KUJ09907.1"/>
    </source>
</evidence>
<dbReference type="InterPro" id="IPR036864">
    <property type="entry name" value="Zn2-C6_fun-type_DNA-bd_sf"/>
</dbReference>
<keyword evidence="2" id="KW-0479">Metal-binding</keyword>
<dbReference type="GO" id="GO:0003677">
    <property type="term" value="F:DNA binding"/>
    <property type="evidence" value="ECO:0007669"/>
    <property type="project" value="UniProtKB-KW"/>
</dbReference>
<accession>A0A132BE14</accession>
<dbReference type="Gene3D" id="4.10.240.10">
    <property type="entry name" value="Zn(2)-C6 fungal-type DNA-binding domain"/>
    <property type="match status" value="1"/>
</dbReference>
<dbReference type="AlphaFoldDB" id="A0A132BE14"/>
<evidence type="ECO:0000256" key="3">
    <source>
        <dbReference type="ARBA" id="ARBA00022833"/>
    </source>
</evidence>
<dbReference type="PANTHER" id="PTHR31668:SF18">
    <property type="entry name" value="MALTOSE FERMENTATION REGULATORY PROTEIN MAL13-RELATED"/>
    <property type="match status" value="1"/>
</dbReference>
<dbReference type="OrthoDB" id="434972at2759"/>
<dbReference type="GO" id="GO:0008270">
    <property type="term" value="F:zinc ion binding"/>
    <property type="evidence" value="ECO:0007669"/>
    <property type="project" value="InterPro"/>
</dbReference>
<feature type="domain" description="Zn(2)-C6 fungal-type" evidence="8">
    <location>
        <begin position="8"/>
        <end position="40"/>
    </location>
</feature>
<dbReference type="KEGG" id="psco:LY89DRAFT_597187"/>
<dbReference type="InterPro" id="IPR001138">
    <property type="entry name" value="Zn2Cys6_DnaBD"/>
</dbReference>
<sequence>MPSAMKRSCDPCIIRKTRCEGDGSVPCQKCSARPGLSCTYLTPVRKRGPKFSKRRCRVGAELRQRPLVQRDEKLEQTNLEICQDVNSVTEIPPTSSLEPSEENSLIPLAVLETIIEAYEARMFPTWPVIGSQSLLRNLHANDTDTYIVATALCAATMAQLHISPLQYEARTFLSEDMERECRRVRVASQFREQPDLKDVLTSFFLHVYHAKMDNQNSALLYIQEAISLARLLHLDGNEGTCEESPSEDVANGRIIYLLLWVTERGYAIQYGLPISLHETVSLSSIQKSAGDVCVQGLTNLASLFVAFDSSSVPQFSRYKEFPVSKYRLIELEGIFANTSPPPKHFSISQQADILATTNWMKILLWQQAMSRGFLSSSSSCGFMTFVYPAQVCQEVLRRIRLFSTQDLVPLGRDQLVKLFEVANTLADTLLCNPQIAKRSSGQLGPPDFLHGLYDFISPMLELDGVFDSMLRQKTAEVLVRAPTKFWMLNGSMPIEDAVASGVADSTDESCVEG</sequence>
<name>A0A132BE14_MOLSC</name>
<keyword evidence="5" id="KW-0238">DNA-binding</keyword>
<evidence type="ECO:0000313" key="10">
    <source>
        <dbReference type="Proteomes" id="UP000070700"/>
    </source>
</evidence>
<dbReference type="InterPro" id="IPR050797">
    <property type="entry name" value="Carb_Metab_Trans_Reg"/>
</dbReference>
<dbReference type="Proteomes" id="UP000070700">
    <property type="component" value="Unassembled WGS sequence"/>
</dbReference>
<evidence type="ECO:0000259" key="8">
    <source>
        <dbReference type="PROSITE" id="PS50048"/>
    </source>
</evidence>
<keyword evidence="4" id="KW-0805">Transcription regulation</keyword>
<evidence type="ECO:0000256" key="7">
    <source>
        <dbReference type="ARBA" id="ARBA00023242"/>
    </source>
</evidence>
<proteinExistence type="predicted"/>
<keyword evidence="7" id="KW-0539">Nucleus</keyword>
<dbReference type="GeneID" id="28819693"/>
<keyword evidence="3" id="KW-0862">Zinc</keyword>
<keyword evidence="10" id="KW-1185">Reference proteome</keyword>
<evidence type="ECO:0000256" key="4">
    <source>
        <dbReference type="ARBA" id="ARBA00023015"/>
    </source>
</evidence>
<evidence type="ECO:0000256" key="6">
    <source>
        <dbReference type="ARBA" id="ARBA00023163"/>
    </source>
</evidence>